<accession>A0AA46PUX7</accession>
<evidence type="ECO:0000313" key="3">
    <source>
        <dbReference type="Proteomes" id="UP001163104"/>
    </source>
</evidence>
<protein>
    <submittedName>
        <fullName evidence="2">Uncharacterized protein</fullName>
    </submittedName>
</protein>
<evidence type="ECO:0000313" key="2">
    <source>
        <dbReference type="EMBL" id="UYG97602.1"/>
    </source>
</evidence>
<keyword evidence="1" id="KW-0812">Transmembrane</keyword>
<feature type="transmembrane region" description="Helical" evidence="1">
    <location>
        <begin position="27"/>
        <end position="46"/>
    </location>
</feature>
<reference evidence="2" key="1">
    <citation type="submission" date="2022-10" db="EMBL/GenBank/DDBJ databases">
        <title>Mechanism of multi-heavy metal repair in Cytobacillus Firmus M7.</title>
        <authorList>
            <person name="Li X."/>
            <person name="Yu C."/>
        </authorList>
    </citation>
    <scope>NUCLEOTIDE SEQUENCE</scope>
    <source>
        <strain evidence="2">M7</strain>
    </source>
</reference>
<organism evidence="2 3">
    <name type="scientific">Cytobacillus firmus</name>
    <name type="common">Bacillus firmus</name>
    <dbReference type="NCBI Taxonomy" id="1399"/>
    <lineage>
        <taxon>Bacteria</taxon>
        <taxon>Bacillati</taxon>
        <taxon>Bacillota</taxon>
        <taxon>Bacilli</taxon>
        <taxon>Bacillales</taxon>
        <taxon>Bacillaceae</taxon>
        <taxon>Cytobacillus</taxon>
    </lineage>
</organism>
<proteinExistence type="predicted"/>
<gene>
    <name evidence="2" type="ORF">OD459_11525</name>
</gene>
<dbReference type="EMBL" id="CP107027">
    <property type="protein sequence ID" value="UYG97602.1"/>
    <property type="molecule type" value="Genomic_DNA"/>
</dbReference>
<dbReference type="AlphaFoldDB" id="A0AA46PUX7"/>
<dbReference type="Proteomes" id="UP001163104">
    <property type="component" value="Chromosome"/>
</dbReference>
<name>A0AA46PUX7_CYTFI</name>
<keyword evidence="1" id="KW-1133">Transmembrane helix</keyword>
<dbReference type="RefSeq" id="WP_263600022.1">
    <property type="nucleotide sequence ID" value="NZ_CP084990.1"/>
</dbReference>
<evidence type="ECO:0000256" key="1">
    <source>
        <dbReference type="SAM" id="Phobius"/>
    </source>
</evidence>
<sequence length="233" mass="27378">MIQLNIIFVLFLLTLLARYLVFDAFEPAMFAAAFLFPAASIVIFFISKRLADRERAYQPKSKDDWSFYHIQKSLMVEKPLFKGQNLRGYVKRYFPQRWQYVLGDSFGLNWYLSFEVLIDQDLYDVRWYRKKWISQQDQWRIYKNGIQIGEAHTFITLKNAAKLKEAIEYRLHDVSYISSASSVMSAITLTRETAVLGGLKRSHIISGVQEINVEDNNPDYLVALIIHSFYFKN</sequence>
<keyword evidence="1" id="KW-0472">Membrane</keyword>